<dbReference type="HOGENOM" id="CLU_1851737_0_0_6"/>
<sequence>MEVDYKNYSLDELYDIEENIDREKFPDRYSLVLSHINKKENCPVASSSTMDAKNEVVMEEHQQILKQNNGTWLFIRFSILAVFCSYLMFQEFAFYQLVIIVIAYLAFIALVKQVFLQYHLFKTGKIEKQIRKSGIRKK</sequence>
<keyword evidence="1" id="KW-0472">Membrane</keyword>
<dbReference type="KEGG" id="cps:CPS_0374"/>
<organism evidence="2 3">
    <name type="scientific">Colwellia psychrerythraea (strain 34H / ATCC BAA-681)</name>
    <name type="common">Vibrio psychroerythus</name>
    <dbReference type="NCBI Taxonomy" id="167879"/>
    <lineage>
        <taxon>Bacteria</taxon>
        <taxon>Pseudomonadati</taxon>
        <taxon>Pseudomonadota</taxon>
        <taxon>Gammaproteobacteria</taxon>
        <taxon>Alteromonadales</taxon>
        <taxon>Colwelliaceae</taxon>
        <taxon>Colwellia</taxon>
    </lineage>
</organism>
<feature type="transmembrane region" description="Helical" evidence="1">
    <location>
        <begin position="95"/>
        <end position="115"/>
    </location>
</feature>
<keyword evidence="1" id="KW-1133">Transmembrane helix</keyword>
<dbReference type="STRING" id="167879.CPS_0374"/>
<dbReference type="EMBL" id="CP000083">
    <property type="protein sequence ID" value="AAZ24743.1"/>
    <property type="molecule type" value="Genomic_DNA"/>
</dbReference>
<dbReference type="Proteomes" id="UP000000547">
    <property type="component" value="Chromosome"/>
</dbReference>
<proteinExistence type="predicted"/>
<reference evidence="2" key="1">
    <citation type="journal article" date="2005" name="Proc. Natl. Acad. Sci. U.S.A.">
        <title>The psychrophilic lifestyle as revealed by the genome sequence of Colwellia psychrerythraea 34H through genomic and proteomic analyses.</title>
        <authorList>
            <person name="Methe B.A."/>
            <person name="Nelson K.E."/>
            <person name="Deming J.W."/>
            <person name="Momen B."/>
            <person name="Melamud E."/>
            <person name="Zhang X."/>
            <person name="Moult J."/>
            <person name="Madupu R."/>
            <person name="Nelson W.C."/>
            <person name="Dodson R.J."/>
            <person name="Brinkac L.M."/>
            <person name="Daugherty S.C."/>
            <person name="Durkin A.S."/>
            <person name="DeBoy R.T."/>
            <person name="Kolonay J.F."/>
            <person name="Sullivan S.A."/>
            <person name="Zhou L."/>
            <person name="Davidsen T.M."/>
            <person name="Wu M."/>
            <person name="Huston A.L."/>
            <person name="Lewis M."/>
            <person name="Weaver B."/>
            <person name="Weidman J.F."/>
            <person name="Khouri H."/>
            <person name="Utterback T.R."/>
            <person name="Feldblyum T.V."/>
            <person name="Fraser C.M."/>
        </authorList>
    </citation>
    <scope>NUCLEOTIDE SEQUENCE [LARGE SCALE GENOMIC DNA]</scope>
    <source>
        <strain evidence="2">34H</strain>
    </source>
</reference>
<accession>Q489Y2</accession>
<protein>
    <submittedName>
        <fullName evidence="2">Uncharacterized protein</fullName>
    </submittedName>
</protein>
<feature type="transmembrane region" description="Helical" evidence="1">
    <location>
        <begin position="71"/>
        <end position="89"/>
    </location>
</feature>
<dbReference type="RefSeq" id="WP_011041235.1">
    <property type="nucleotide sequence ID" value="NC_003910.7"/>
</dbReference>
<evidence type="ECO:0000313" key="3">
    <source>
        <dbReference type="Proteomes" id="UP000000547"/>
    </source>
</evidence>
<evidence type="ECO:0000256" key="1">
    <source>
        <dbReference type="SAM" id="Phobius"/>
    </source>
</evidence>
<gene>
    <name evidence="2" type="ordered locus">CPS_0374</name>
</gene>
<keyword evidence="1" id="KW-0812">Transmembrane</keyword>
<name>Q489Y2_COLP3</name>
<dbReference type="AlphaFoldDB" id="Q489Y2"/>
<evidence type="ECO:0000313" key="2">
    <source>
        <dbReference type="EMBL" id="AAZ24743.1"/>
    </source>
</evidence>